<feature type="domain" description="Putative nitroreductase TM1586" evidence="4">
    <location>
        <begin position="104"/>
        <end position="170"/>
    </location>
</feature>
<organism evidence="5 6">
    <name type="scientific">candidate division WOR-3 bacterium</name>
    <dbReference type="NCBI Taxonomy" id="2052148"/>
    <lineage>
        <taxon>Bacteria</taxon>
        <taxon>Bacteria division WOR-3</taxon>
    </lineage>
</organism>
<sequence length="171" mass="19063">MEFYEVIKKRKSVRKYKSDPIPQDVLDRILEAGRIAPSAKNIQPWRFIVVKDPAIKKKIGEASRGQTWIADADVILVGCALEKIAWGRMGGYMSSFAVDLAIAMDHIILAAANEGLGTCWIGAFVEKEVKEILNVPDDVKVVALTPIGYPAEEPKDRGRKSIEEIVSYDKY</sequence>
<comment type="caution">
    <text evidence="5">The sequence shown here is derived from an EMBL/GenBank/DDBJ whole genome shotgun (WGS) entry which is preliminary data.</text>
</comment>
<dbReference type="Proteomes" id="UP000885826">
    <property type="component" value="Unassembled WGS sequence"/>
</dbReference>
<dbReference type="EMBL" id="DRIG01000082">
    <property type="protein sequence ID" value="HEC78966.1"/>
    <property type="molecule type" value="Genomic_DNA"/>
</dbReference>
<evidence type="ECO:0000259" key="4">
    <source>
        <dbReference type="Pfam" id="PF14512"/>
    </source>
</evidence>
<gene>
    <name evidence="5" type="ORF">ENI34_07485</name>
</gene>
<evidence type="ECO:0000313" key="6">
    <source>
        <dbReference type="Proteomes" id="UP000885826"/>
    </source>
</evidence>
<dbReference type="InterPro" id="IPR029479">
    <property type="entry name" value="Nitroreductase"/>
</dbReference>
<dbReference type="PANTHER" id="PTHR43673">
    <property type="entry name" value="NAD(P)H NITROREDUCTASE YDGI-RELATED"/>
    <property type="match status" value="1"/>
</dbReference>
<dbReference type="Pfam" id="PF00881">
    <property type="entry name" value="Nitroreductase"/>
    <property type="match status" value="1"/>
</dbReference>
<dbReference type="GO" id="GO:0016491">
    <property type="term" value="F:oxidoreductase activity"/>
    <property type="evidence" value="ECO:0007669"/>
    <property type="project" value="UniProtKB-KW"/>
</dbReference>
<proteinExistence type="inferred from homology"/>
<dbReference type="SUPFAM" id="SSF55469">
    <property type="entry name" value="FMN-dependent nitroreductase-like"/>
    <property type="match status" value="1"/>
</dbReference>
<protein>
    <submittedName>
        <fullName evidence="5">Nitroreductase</fullName>
    </submittedName>
</protein>
<name>A0A9C9EP70_UNCW3</name>
<dbReference type="Pfam" id="PF14512">
    <property type="entry name" value="TM1586_NiRdase"/>
    <property type="match status" value="1"/>
</dbReference>
<comment type="similarity">
    <text evidence="1">Belongs to the nitroreductase family.</text>
</comment>
<dbReference type="InterPro" id="IPR029478">
    <property type="entry name" value="TM1586_NiRdase"/>
</dbReference>
<dbReference type="AlphaFoldDB" id="A0A9C9EP70"/>
<evidence type="ECO:0000256" key="2">
    <source>
        <dbReference type="ARBA" id="ARBA00023002"/>
    </source>
</evidence>
<evidence type="ECO:0000313" key="5">
    <source>
        <dbReference type="EMBL" id="HEC78966.1"/>
    </source>
</evidence>
<dbReference type="PANTHER" id="PTHR43673:SF10">
    <property type="entry name" value="NADH DEHYDROGENASE_NAD(P)H NITROREDUCTASE XCC3605-RELATED"/>
    <property type="match status" value="1"/>
</dbReference>
<evidence type="ECO:0000256" key="1">
    <source>
        <dbReference type="ARBA" id="ARBA00007118"/>
    </source>
</evidence>
<reference evidence="5" key="1">
    <citation type="journal article" date="2020" name="mSystems">
        <title>Genome- and Community-Level Interaction Insights into Carbon Utilization and Element Cycling Functions of Hydrothermarchaeota in Hydrothermal Sediment.</title>
        <authorList>
            <person name="Zhou Z."/>
            <person name="Liu Y."/>
            <person name="Xu W."/>
            <person name="Pan J."/>
            <person name="Luo Z.H."/>
            <person name="Li M."/>
        </authorList>
    </citation>
    <scope>NUCLEOTIDE SEQUENCE</scope>
    <source>
        <strain evidence="5">HyVt-388</strain>
    </source>
</reference>
<dbReference type="CDD" id="cd02139">
    <property type="entry name" value="nitroreductase"/>
    <property type="match status" value="1"/>
</dbReference>
<feature type="domain" description="Nitroreductase" evidence="3">
    <location>
        <begin position="7"/>
        <end position="72"/>
    </location>
</feature>
<accession>A0A9C9EP70</accession>
<dbReference type="Gene3D" id="3.40.109.10">
    <property type="entry name" value="NADH Oxidase"/>
    <property type="match status" value="1"/>
</dbReference>
<dbReference type="InterPro" id="IPR000415">
    <property type="entry name" value="Nitroreductase-like"/>
</dbReference>
<keyword evidence="2" id="KW-0560">Oxidoreductase</keyword>
<evidence type="ECO:0000259" key="3">
    <source>
        <dbReference type="Pfam" id="PF00881"/>
    </source>
</evidence>